<reference evidence="1 2" key="1">
    <citation type="journal article" date="2015" name="Biol. Direct">
        <title>Babela massiliensis, a representative of a widespread bacterial phylum with unusual adaptations to parasitism in amoebae.</title>
        <authorList>
            <person name="Pagnier I."/>
            <person name="Yutin N."/>
            <person name="Croce O."/>
            <person name="Makarova K.S."/>
            <person name="Wolf Y.I."/>
            <person name="Benamar S."/>
            <person name="Raoult D."/>
            <person name="Koonin E.V."/>
            <person name="La Scola B."/>
        </authorList>
    </citation>
    <scope>NUCLEOTIDE SEQUENCE [LARGE SCALE GENOMIC DNA]</scope>
    <source>
        <strain evidence="2">BABL1</strain>
    </source>
</reference>
<dbReference type="EMBL" id="HG793133">
    <property type="protein sequence ID" value="CDK30908.1"/>
    <property type="molecule type" value="Genomic_DNA"/>
</dbReference>
<accession>V6DJ03</accession>
<dbReference type="SUPFAM" id="SSF53474">
    <property type="entry name" value="alpha/beta-Hydrolases"/>
    <property type="match status" value="1"/>
</dbReference>
<dbReference type="HOGENOM" id="CLU_1021890_0_0_7"/>
<dbReference type="Proteomes" id="UP000018769">
    <property type="component" value="Chromosome I"/>
</dbReference>
<sequence length="290" mass="34159">MKKILFIFLSLYFIFYQYAYSVNYNKPITIFLHGTLYPGVNFLIRTFDLPLGLVSAIEQGNRFLHGRIAYILNQADPERFPLDNFYFFGWSGGILPKSREKAAYLLYESIKHFNCPIRIIAHSHGGNVALNLAQVAKELRDYRFKVDELILLACPVIALTEDHINSNIFKKIFSFYSTGDRTQTRDPQYLYSDTRRHIEYTGKTVPFFSQRTFRPCPKLVQRRVLYDRRNLQHMHFLYKPFLSRLPSLISLVNNSVRAGFINNSSQEFMLNIPRKRYCNAELLVKRMVYF</sequence>
<dbReference type="KEGG" id="dpb:BABL1_gene_42"/>
<dbReference type="Gene3D" id="3.40.50.1820">
    <property type="entry name" value="alpha/beta hydrolase"/>
    <property type="match status" value="1"/>
</dbReference>
<dbReference type="PATRIC" id="fig|673862.3.peg.799"/>
<keyword evidence="2" id="KW-1185">Reference proteome</keyword>
<proteinExistence type="predicted"/>
<protein>
    <submittedName>
        <fullName evidence="1">Small-conductance mechanosensitive channel</fullName>
    </submittedName>
</protein>
<name>V6DJ03_9BACT</name>
<dbReference type="InterPro" id="IPR029058">
    <property type="entry name" value="AB_hydrolase_fold"/>
</dbReference>
<dbReference type="AlphaFoldDB" id="V6DJ03"/>
<evidence type="ECO:0000313" key="2">
    <source>
        <dbReference type="Proteomes" id="UP000018769"/>
    </source>
</evidence>
<gene>
    <name evidence="1" type="ORF">BABL1_gene_42</name>
</gene>
<dbReference type="eggNOG" id="ENOG5034AVB">
    <property type="taxonomic scope" value="Bacteria"/>
</dbReference>
<dbReference type="OrthoDB" id="5188517at2"/>
<organism evidence="1 2">
    <name type="scientific">Candidatus Babela massiliensis</name>
    <dbReference type="NCBI Taxonomy" id="673862"/>
    <lineage>
        <taxon>Bacteria</taxon>
        <taxon>Candidatus Babelota</taxon>
        <taxon>Candidatus Babeliae</taxon>
        <taxon>Candidatus Babeliales</taxon>
        <taxon>Candidatus Babeliaceae</taxon>
        <taxon>Candidatus Babela</taxon>
    </lineage>
</organism>
<dbReference type="RefSeq" id="WP_023792771.1">
    <property type="nucleotide sequence ID" value="NC_023003.1"/>
</dbReference>
<evidence type="ECO:0000313" key="1">
    <source>
        <dbReference type="EMBL" id="CDK30908.1"/>
    </source>
</evidence>